<gene>
    <name evidence="9" type="ORF">LCGC14_2210350</name>
</gene>
<evidence type="ECO:0000256" key="5">
    <source>
        <dbReference type="ARBA" id="ARBA00022741"/>
    </source>
</evidence>
<comment type="pathway">
    <text evidence="1">Cofactor biosynthesis; NAD(+) biosynthesis.</text>
</comment>
<keyword evidence="4" id="KW-0548">Nucleotidyltransferase</keyword>
<keyword evidence="5" id="KW-0547">Nucleotide-binding</keyword>
<dbReference type="UniPathway" id="UPA00253"/>
<dbReference type="SUPFAM" id="SSF52374">
    <property type="entry name" value="Nucleotidylyl transferase"/>
    <property type="match status" value="1"/>
</dbReference>
<proteinExistence type="inferred from homology"/>
<evidence type="ECO:0000256" key="4">
    <source>
        <dbReference type="ARBA" id="ARBA00022695"/>
    </source>
</evidence>
<evidence type="ECO:0000256" key="2">
    <source>
        <dbReference type="ARBA" id="ARBA00022642"/>
    </source>
</evidence>
<dbReference type="Gene3D" id="3.40.50.620">
    <property type="entry name" value="HUPs"/>
    <property type="match status" value="2"/>
</dbReference>
<dbReference type="InterPro" id="IPR005248">
    <property type="entry name" value="NadD/NMNAT"/>
</dbReference>
<name>A0A0F9E1G4_9ZZZZ</name>
<keyword evidence="6" id="KW-0067">ATP-binding</keyword>
<dbReference type="HAMAP" id="MF_00244">
    <property type="entry name" value="NaMN_adenylyltr"/>
    <property type="match status" value="1"/>
</dbReference>
<keyword evidence="3" id="KW-0808">Transferase</keyword>
<evidence type="ECO:0000256" key="7">
    <source>
        <dbReference type="ARBA" id="ARBA00023027"/>
    </source>
</evidence>
<dbReference type="NCBIfam" id="TIGR00482">
    <property type="entry name" value="nicotinate (nicotinamide) nucleotide adenylyltransferase"/>
    <property type="match status" value="1"/>
</dbReference>
<reference evidence="9" key="1">
    <citation type="journal article" date="2015" name="Nature">
        <title>Complex archaea that bridge the gap between prokaryotes and eukaryotes.</title>
        <authorList>
            <person name="Spang A."/>
            <person name="Saw J.H."/>
            <person name="Jorgensen S.L."/>
            <person name="Zaremba-Niedzwiedzka K."/>
            <person name="Martijn J."/>
            <person name="Lind A.E."/>
            <person name="van Eijk R."/>
            <person name="Schleper C."/>
            <person name="Guy L."/>
            <person name="Ettema T.J."/>
        </authorList>
    </citation>
    <scope>NUCLEOTIDE SEQUENCE</scope>
</reference>
<dbReference type="GO" id="GO:0005524">
    <property type="term" value="F:ATP binding"/>
    <property type="evidence" value="ECO:0007669"/>
    <property type="project" value="UniProtKB-KW"/>
</dbReference>
<dbReference type="GO" id="GO:0009435">
    <property type="term" value="P:NAD+ biosynthetic process"/>
    <property type="evidence" value="ECO:0007669"/>
    <property type="project" value="UniProtKB-UniPathway"/>
</dbReference>
<dbReference type="InterPro" id="IPR004821">
    <property type="entry name" value="Cyt_trans-like"/>
</dbReference>
<dbReference type="PANTHER" id="PTHR39321">
    <property type="entry name" value="NICOTINATE-NUCLEOTIDE ADENYLYLTRANSFERASE-RELATED"/>
    <property type="match status" value="1"/>
</dbReference>
<dbReference type="PANTHER" id="PTHR39321:SF3">
    <property type="entry name" value="PHOSPHOPANTETHEINE ADENYLYLTRANSFERASE"/>
    <property type="match status" value="1"/>
</dbReference>
<dbReference type="CDD" id="cd02165">
    <property type="entry name" value="NMNAT"/>
    <property type="match status" value="1"/>
</dbReference>
<evidence type="ECO:0000313" key="9">
    <source>
        <dbReference type="EMBL" id="KKL59936.1"/>
    </source>
</evidence>
<dbReference type="GO" id="GO:0070566">
    <property type="term" value="F:adenylyltransferase activity"/>
    <property type="evidence" value="ECO:0007669"/>
    <property type="project" value="UniProtKB-ARBA"/>
</dbReference>
<evidence type="ECO:0000256" key="6">
    <source>
        <dbReference type="ARBA" id="ARBA00022840"/>
    </source>
</evidence>
<dbReference type="Pfam" id="PF01467">
    <property type="entry name" value="CTP_transf_like"/>
    <property type="match status" value="1"/>
</dbReference>
<comment type="caution">
    <text evidence="9">The sequence shown here is derived from an EMBL/GenBank/DDBJ whole genome shotgun (WGS) entry which is preliminary data.</text>
</comment>
<evidence type="ECO:0000256" key="3">
    <source>
        <dbReference type="ARBA" id="ARBA00022679"/>
    </source>
</evidence>
<dbReference type="AlphaFoldDB" id="A0A0F9E1G4"/>
<accession>A0A0F9E1G4</accession>
<dbReference type="EMBL" id="LAZR01029318">
    <property type="protein sequence ID" value="KKL59936.1"/>
    <property type="molecule type" value="Genomic_DNA"/>
</dbReference>
<feature type="domain" description="Cytidyltransferase-like" evidence="8">
    <location>
        <begin position="5"/>
        <end position="149"/>
    </location>
</feature>
<keyword evidence="2" id="KW-0662">Pyridine nucleotide biosynthesis</keyword>
<sequence>MKIGIYGGSFDPIHNGHIYLAGCAKKEFNLDKIIFVPCNIPPYKNKKILTPALKRVGMIYMGINKEVSFELDLFELIRNEVSYTIDTVKYFKEKFPKDYICFIFGPDAYETFKTWKDYKEIQKLVDLRFAERSFMKDFYLGVRATDIRKLIKRDKSIKGLVNREVEEFIIKNGLYKEV</sequence>
<protein>
    <recommendedName>
        <fullName evidence="8">Cytidyltransferase-like domain-containing protein</fullName>
    </recommendedName>
</protein>
<dbReference type="NCBIfam" id="TIGR00125">
    <property type="entry name" value="cyt_tran_rel"/>
    <property type="match status" value="1"/>
</dbReference>
<organism evidence="9">
    <name type="scientific">marine sediment metagenome</name>
    <dbReference type="NCBI Taxonomy" id="412755"/>
    <lineage>
        <taxon>unclassified sequences</taxon>
        <taxon>metagenomes</taxon>
        <taxon>ecological metagenomes</taxon>
    </lineage>
</organism>
<dbReference type="InterPro" id="IPR014729">
    <property type="entry name" value="Rossmann-like_a/b/a_fold"/>
</dbReference>
<evidence type="ECO:0000256" key="1">
    <source>
        <dbReference type="ARBA" id="ARBA00004790"/>
    </source>
</evidence>
<evidence type="ECO:0000259" key="8">
    <source>
        <dbReference type="Pfam" id="PF01467"/>
    </source>
</evidence>
<keyword evidence="7" id="KW-0520">NAD</keyword>